<accession>V2TDT5</accession>
<name>V2TDT5_9GAMM</name>
<dbReference type="AlphaFoldDB" id="V2TDT5"/>
<organism evidence="1 2">
    <name type="scientific">Acinetobacter nectaris CIP 110549</name>
    <dbReference type="NCBI Taxonomy" id="1392540"/>
    <lineage>
        <taxon>Bacteria</taxon>
        <taxon>Pseudomonadati</taxon>
        <taxon>Pseudomonadota</taxon>
        <taxon>Gammaproteobacteria</taxon>
        <taxon>Moraxellales</taxon>
        <taxon>Moraxellaceae</taxon>
        <taxon>Acinetobacter</taxon>
    </lineage>
</organism>
<sequence>MYENKIITLQDPNSLAKFKIINIIEIYIISGRRHSYSLWINDRTNEIINCIVYYNLDKANIDDVVKLNNIDYKVIDVFNNKNKENKDILI</sequence>
<evidence type="ECO:0000313" key="2">
    <source>
        <dbReference type="Proteomes" id="UP000023785"/>
    </source>
</evidence>
<evidence type="ECO:0000313" key="1">
    <source>
        <dbReference type="EMBL" id="ESK35837.1"/>
    </source>
</evidence>
<proteinExistence type="predicted"/>
<dbReference type="EMBL" id="AYER01000019">
    <property type="protein sequence ID" value="ESK35837.1"/>
    <property type="molecule type" value="Genomic_DNA"/>
</dbReference>
<gene>
    <name evidence="1" type="ORF">P256_02585</name>
</gene>
<dbReference type="HOGENOM" id="CLU_2434211_0_0_6"/>
<comment type="caution">
    <text evidence="1">The sequence shown here is derived from an EMBL/GenBank/DDBJ whole genome shotgun (WGS) entry which is preliminary data.</text>
</comment>
<keyword evidence="2" id="KW-1185">Reference proteome</keyword>
<dbReference type="RefSeq" id="WP_023272871.1">
    <property type="nucleotide sequence ID" value="NZ_KI530717.1"/>
</dbReference>
<dbReference type="Proteomes" id="UP000023785">
    <property type="component" value="Unassembled WGS sequence"/>
</dbReference>
<protein>
    <submittedName>
        <fullName evidence="1">Uncharacterized protein</fullName>
    </submittedName>
</protein>
<reference evidence="1 2" key="1">
    <citation type="submission" date="2013-10" db="EMBL/GenBank/DDBJ databases">
        <title>The Genome Sequence of Acinetobacter nectaris CIP 110549.</title>
        <authorList>
            <consortium name="The Broad Institute Genomics Platform"/>
            <consortium name="The Broad Institute Genome Sequencing Center for Infectious Disease"/>
            <person name="Cerqueira G."/>
            <person name="Feldgarden M."/>
            <person name="Courvalin P."/>
            <person name="Grillot-Courvalin C."/>
            <person name="Clermont D."/>
            <person name="Rocha E."/>
            <person name="Yoon E.-J."/>
            <person name="Nemec A."/>
            <person name="Young S.K."/>
            <person name="Zeng Q."/>
            <person name="Gargeya S."/>
            <person name="Fitzgerald M."/>
            <person name="Abouelleil A."/>
            <person name="Alvarado L."/>
            <person name="Berlin A.M."/>
            <person name="Chapman S.B."/>
            <person name="Gainer-Dewar J."/>
            <person name="Goldberg J."/>
            <person name="Gnerre S."/>
            <person name="Griggs A."/>
            <person name="Gujja S."/>
            <person name="Hansen M."/>
            <person name="Howarth C."/>
            <person name="Imamovic A."/>
            <person name="Ireland A."/>
            <person name="Larimer J."/>
            <person name="McCowan C."/>
            <person name="Murphy C."/>
            <person name="Pearson M."/>
            <person name="Poon T.W."/>
            <person name="Priest M."/>
            <person name="Roberts A."/>
            <person name="Saif S."/>
            <person name="Shea T."/>
            <person name="Sykes S."/>
            <person name="Wortman J."/>
            <person name="Nusbaum C."/>
            <person name="Birren B."/>
        </authorList>
    </citation>
    <scope>NUCLEOTIDE SEQUENCE [LARGE SCALE GENOMIC DNA]</scope>
    <source>
        <strain evidence="1 2">CIP 110549</strain>
    </source>
</reference>